<reference evidence="1" key="1">
    <citation type="submission" date="2021-05" db="EMBL/GenBank/DDBJ databases">
        <authorList>
            <person name="Scholz U."/>
            <person name="Mascher M."/>
            <person name="Fiebig A."/>
        </authorList>
    </citation>
    <scope>NUCLEOTIDE SEQUENCE [LARGE SCALE GENOMIC DNA]</scope>
</reference>
<evidence type="ECO:0000313" key="2">
    <source>
        <dbReference type="Proteomes" id="UP001732700"/>
    </source>
</evidence>
<proteinExistence type="predicted"/>
<evidence type="ECO:0000313" key="1">
    <source>
        <dbReference type="EnsemblPlants" id="AVESA.00010b.r2.6CG1089820.1.CDS"/>
    </source>
</evidence>
<organism evidence="1 2">
    <name type="scientific">Avena sativa</name>
    <name type="common">Oat</name>
    <dbReference type="NCBI Taxonomy" id="4498"/>
    <lineage>
        <taxon>Eukaryota</taxon>
        <taxon>Viridiplantae</taxon>
        <taxon>Streptophyta</taxon>
        <taxon>Embryophyta</taxon>
        <taxon>Tracheophyta</taxon>
        <taxon>Spermatophyta</taxon>
        <taxon>Magnoliopsida</taxon>
        <taxon>Liliopsida</taxon>
        <taxon>Poales</taxon>
        <taxon>Poaceae</taxon>
        <taxon>BOP clade</taxon>
        <taxon>Pooideae</taxon>
        <taxon>Poodae</taxon>
        <taxon>Poeae</taxon>
        <taxon>Poeae Chloroplast Group 1 (Aveneae type)</taxon>
        <taxon>Aveninae</taxon>
        <taxon>Avena</taxon>
    </lineage>
</organism>
<protein>
    <submittedName>
        <fullName evidence="1">Uncharacterized protein</fullName>
    </submittedName>
</protein>
<dbReference type="EnsemblPlants" id="AVESA.00010b.r2.6CG1089820.1">
    <property type="protein sequence ID" value="AVESA.00010b.r2.6CG1089820.1.CDS"/>
    <property type="gene ID" value="AVESA.00010b.r2.6CG1089820"/>
</dbReference>
<keyword evidence="2" id="KW-1185">Reference proteome</keyword>
<accession>A0ACD5Z6W9</accession>
<name>A0ACD5Z6W9_AVESA</name>
<dbReference type="Proteomes" id="UP001732700">
    <property type="component" value="Chromosome 6C"/>
</dbReference>
<reference evidence="1" key="2">
    <citation type="submission" date="2025-09" db="UniProtKB">
        <authorList>
            <consortium name="EnsemblPlants"/>
        </authorList>
    </citation>
    <scope>IDENTIFICATION</scope>
</reference>
<sequence>MDARPRPRPRRSSLPAAAVSLLLLFSTFSGSEAYAYGDASGAGGMTALQKHAAFFDANNDGVVSFAETYDAFRSFGFGIAASTLSATFINAALCPKTRPENDTSRLSVYIENIHKGIHGSDSGAYDSQGRFVPEKFEEIFAKHAKTVPDALTSTEVDELISANRQPSDYAGWAGASAEWKMLYSIGKDKDGLLRKDAARSVYDGSLFAKVVEERRRISRGNQA</sequence>